<comment type="caution">
    <text evidence="2">The sequence shown here is derived from an EMBL/GenBank/DDBJ whole genome shotgun (WGS) entry which is preliminary data.</text>
</comment>
<evidence type="ECO:0000313" key="3">
    <source>
        <dbReference type="Proteomes" id="UP001346149"/>
    </source>
</evidence>
<gene>
    <name evidence="2" type="ORF">SAY86_002514</name>
</gene>
<sequence length="144" mass="15627">MLVAGGRRLGHTQSEGKSPSDEESKPSMPEFQKEVGQKIKGKIKRYIPRMVISSDKKGPCPPRVKNSIFPWHRGPGLLSYFLPGPRRLSLPLSSLSEPAIGVAFTVGFAGETPRRASGDLSLSVLSITEVVAERVDLRVLVGYG</sequence>
<feature type="compositionally biased region" description="Basic and acidic residues" evidence="1">
    <location>
        <begin position="18"/>
        <end position="37"/>
    </location>
</feature>
<proteinExistence type="predicted"/>
<dbReference type="EMBL" id="JAXQNO010000013">
    <property type="protein sequence ID" value="KAK4785825.1"/>
    <property type="molecule type" value="Genomic_DNA"/>
</dbReference>
<dbReference type="Proteomes" id="UP001346149">
    <property type="component" value="Unassembled WGS sequence"/>
</dbReference>
<organism evidence="2 3">
    <name type="scientific">Trapa natans</name>
    <name type="common">Water chestnut</name>
    <dbReference type="NCBI Taxonomy" id="22666"/>
    <lineage>
        <taxon>Eukaryota</taxon>
        <taxon>Viridiplantae</taxon>
        <taxon>Streptophyta</taxon>
        <taxon>Embryophyta</taxon>
        <taxon>Tracheophyta</taxon>
        <taxon>Spermatophyta</taxon>
        <taxon>Magnoliopsida</taxon>
        <taxon>eudicotyledons</taxon>
        <taxon>Gunneridae</taxon>
        <taxon>Pentapetalae</taxon>
        <taxon>rosids</taxon>
        <taxon>malvids</taxon>
        <taxon>Myrtales</taxon>
        <taxon>Lythraceae</taxon>
        <taxon>Trapa</taxon>
    </lineage>
</organism>
<dbReference type="AlphaFoldDB" id="A0AAN7R2I7"/>
<feature type="region of interest" description="Disordered" evidence="1">
    <location>
        <begin position="1"/>
        <end position="40"/>
    </location>
</feature>
<protein>
    <submittedName>
        <fullName evidence="2">Uncharacterized protein</fullName>
    </submittedName>
</protein>
<accession>A0AAN7R2I7</accession>
<keyword evidence="3" id="KW-1185">Reference proteome</keyword>
<evidence type="ECO:0000256" key="1">
    <source>
        <dbReference type="SAM" id="MobiDB-lite"/>
    </source>
</evidence>
<evidence type="ECO:0000313" key="2">
    <source>
        <dbReference type="EMBL" id="KAK4785825.1"/>
    </source>
</evidence>
<name>A0AAN7R2I7_TRANT</name>
<reference evidence="2 3" key="1">
    <citation type="journal article" date="2023" name="Hortic Res">
        <title>Pangenome of water caltrop reveals structural variations and asymmetric subgenome divergence after allopolyploidization.</title>
        <authorList>
            <person name="Zhang X."/>
            <person name="Chen Y."/>
            <person name="Wang L."/>
            <person name="Yuan Y."/>
            <person name="Fang M."/>
            <person name="Shi L."/>
            <person name="Lu R."/>
            <person name="Comes H.P."/>
            <person name="Ma Y."/>
            <person name="Chen Y."/>
            <person name="Huang G."/>
            <person name="Zhou Y."/>
            <person name="Zheng Z."/>
            <person name="Qiu Y."/>
        </authorList>
    </citation>
    <scope>NUCLEOTIDE SEQUENCE [LARGE SCALE GENOMIC DNA]</scope>
    <source>
        <strain evidence="2">F231</strain>
    </source>
</reference>